<dbReference type="SUPFAM" id="SSF53756">
    <property type="entry name" value="UDP-Glycosyltransferase/glycogen phosphorylase"/>
    <property type="match status" value="1"/>
</dbReference>
<dbReference type="InterPro" id="IPR035595">
    <property type="entry name" value="UDP_glycos_trans_CS"/>
</dbReference>
<dbReference type="GO" id="GO:0016757">
    <property type="term" value="F:glycosyltransferase activity"/>
    <property type="evidence" value="ECO:0007669"/>
    <property type="project" value="UniProtKB-KW"/>
</dbReference>
<gene>
    <name evidence="5" type="ORF">ACH5RR_014408</name>
</gene>
<comment type="similarity">
    <text evidence="1 3">Belongs to the UDP-glycosyltransferase family.</text>
</comment>
<dbReference type="PROSITE" id="PS00375">
    <property type="entry name" value="UDPGT"/>
    <property type="match status" value="1"/>
</dbReference>
<comment type="caution">
    <text evidence="5">The sequence shown here is derived from an EMBL/GenBank/DDBJ whole genome shotgun (WGS) entry which is preliminary data.</text>
</comment>
<evidence type="ECO:0000313" key="5">
    <source>
        <dbReference type="EMBL" id="KAL3526036.1"/>
    </source>
</evidence>
<accession>A0ABD3A2T8</accession>
<dbReference type="AlphaFoldDB" id="A0ABD3A2T8"/>
<name>A0ABD3A2T8_9GENT</name>
<keyword evidence="3" id="KW-0328">Glycosyltransferase</keyword>
<evidence type="ECO:0000256" key="1">
    <source>
        <dbReference type="ARBA" id="ARBA00009995"/>
    </source>
</evidence>
<sequence>MGSDSNGHVVLFPFMSKGHTIPVLHLARLLVRRNFTVTIFTTPANHPFIHKSLSDLIQNNTTSNTTVSVIDLPFPENIDGIPPGIESTDKLPHISLWLSLARATQLMKPHFEQALKKLLPEITCIVTDGFLGWTLHSANKYGIPRLVFFGMSNFAMTLSKVVGETQVFKKIVQSDDEVFVIPDFPWIKLARDDFAEPFSDPEPKGPHFEFIMDCVISTSMSFGQIVNSFHDLESVYWDYWNSHCQPRSWSVGPLCLAEPLRTTRGGYYVEWLDRKLGEGKAVLYVAFGSQAEISSEQFLEIKSGLEKSEVNFLWVVRKNESELSDGFEERVKDRGLIVQEWVDQRGILGHESVQGFLSHCGWNSVLESICAKVPLLAWPMMADQPLNARLVVDEIKVGIRVETSDGSVKGFVKSEGLEKSVRELMEGTKGKEVRKNVKEVGEAAMGAVKEGGSSWHSLNLLLDELHARRRIESQRHNY</sequence>
<evidence type="ECO:0000313" key="6">
    <source>
        <dbReference type="Proteomes" id="UP001630127"/>
    </source>
</evidence>
<proteinExistence type="inferred from homology"/>
<keyword evidence="2 3" id="KW-0808">Transferase</keyword>
<dbReference type="EC" id="2.4.1.-" evidence="4"/>
<dbReference type="Gene3D" id="3.40.50.2000">
    <property type="entry name" value="Glycogen Phosphorylase B"/>
    <property type="match status" value="2"/>
</dbReference>
<organism evidence="5 6">
    <name type="scientific">Cinchona calisaya</name>
    <dbReference type="NCBI Taxonomy" id="153742"/>
    <lineage>
        <taxon>Eukaryota</taxon>
        <taxon>Viridiplantae</taxon>
        <taxon>Streptophyta</taxon>
        <taxon>Embryophyta</taxon>
        <taxon>Tracheophyta</taxon>
        <taxon>Spermatophyta</taxon>
        <taxon>Magnoliopsida</taxon>
        <taxon>eudicotyledons</taxon>
        <taxon>Gunneridae</taxon>
        <taxon>Pentapetalae</taxon>
        <taxon>asterids</taxon>
        <taxon>lamiids</taxon>
        <taxon>Gentianales</taxon>
        <taxon>Rubiaceae</taxon>
        <taxon>Cinchonoideae</taxon>
        <taxon>Cinchoneae</taxon>
        <taxon>Cinchona</taxon>
    </lineage>
</organism>
<evidence type="ECO:0000256" key="2">
    <source>
        <dbReference type="ARBA" id="ARBA00022679"/>
    </source>
</evidence>
<reference evidence="5 6" key="1">
    <citation type="submission" date="2024-11" db="EMBL/GenBank/DDBJ databases">
        <title>A near-complete genome assembly of Cinchona calisaya.</title>
        <authorList>
            <person name="Lian D.C."/>
            <person name="Zhao X.W."/>
            <person name="Wei L."/>
        </authorList>
    </citation>
    <scope>NUCLEOTIDE SEQUENCE [LARGE SCALE GENOMIC DNA]</scope>
    <source>
        <tissue evidence="5">Nenye</tissue>
    </source>
</reference>
<dbReference type="PANTHER" id="PTHR48047:SF51">
    <property type="entry name" value="GLYCOSYLTRANSFERASE"/>
    <property type="match status" value="1"/>
</dbReference>
<dbReference type="FunFam" id="3.40.50.2000:FF:000107">
    <property type="entry name" value="Glycosyltransferase"/>
    <property type="match status" value="1"/>
</dbReference>
<protein>
    <recommendedName>
        <fullName evidence="4">Glycosyltransferase</fullName>
        <ecNumber evidence="4">2.4.1.-</ecNumber>
    </recommendedName>
</protein>
<dbReference type="InterPro" id="IPR002213">
    <property type="entry name" value="UDP_glucos_trans"/>
</dbReference>
<dbReference type="EMBL" id="JBJUIK010000006">
    <property type="protein sequence ID" value="KAL3526036.1"/>
    <property type="molecule type" value="Genomic_DNA"/>
</dbReference>
<dbReference type="Proteomes" id="UP001630127">
    <property type="component" value="Unassembled WGS sequence"/>
</dbReference>
<evidence type="ECO:0000256" key="4">
    <source>
        <dbReference type="RuleBase" id="RU362057"/>
    </source>
</evidence>
<dbReference type="CDD" id="cd03784">
    <property type="entry name" value="GT1_Gtf-like"/>
    <property type="match status" value="1"/>
</dbReference>
<evidence type="ECO:0000256" key="3">
    <source>
        <dbReference type="RuleBase" id="RU003718"/>
    </source>
</evidence>
<keyword evidence="6" id="KW-1185">Reference proteome</keyword>
<dbReference type="Pfam" id="PF00201">
    <property type="entry name" value="UDPGT"/>
    <property type="match status" value="1"/>
</dbReference>
<dbReference type="PANTHER" id="PTHR48047">
    <property type="entry name" value="GLYCOSYLTRANSFERASE"/>
    <property type="match status" value="1"/>
</dbReference>